<feature type="transmembrane region" description="Helical" evidence="1">
    <location>
        <begin position="53"/>
        <end position="72"/>
    </location>
</feature>
<feature type="transmembrane region" description="Helical" evidence="1">
    <location>
        <begin position="78"/>
        <end position="95"/>
    </location>
</feature>
<dbReference type="RefSeq" id="WP_037050524.1">
    <property type="nucleotide sequence ID" value="NZ_BAAAUZ010000014.1"/>
</dbReference>
<dbReference type="Pfam" id="PF11239">
    <property type="entry name" value="DUF3040"/>
    <property type="match status" value="1"/>
</dbReference>
<evidence type="ECO:0008006" key="4">
    <source>
        <dbReference type="Google" id="ProtNLM"/>
    </source>
</evidence>
<proteinExistence type="predicted"/>
<dbReference type="InterPro" id="IPR021401">
    <property type="entry name" value="DUF3040"/>
</dbReference>
<dbReference type="Proteomes" id="UP001143463">
    <property type="component" value="Unassembled WGS sequence"/>
</dbReference>
<keyword evidence="1" id="KW-1133">Transmembrane helix</keyword>
<keyword evidence="1" id="KW-0812">Transmembrane</keyword>
<evidence type="ECO:0000313" key="3">
    <source>
        <dbReference type="Proteomes" id="UP001143463"/>
    </source>
</evidence>
<protein>
    <recommendedName>
        <fullName evidence="4">DUF3040 domain-containing protein</fullName>
    </recommendedName>
</protein>
<comment type="caution">
    <text evidence="2">The sequence shown here is derived from an EMBL/GenBank/DDBJ whole genome shotgun (WGS) entry which is preliminary data.</text>
</comment>
<evidence type="ECO:0000313" key="2">
    <source>
        <dbReference type="EMBL" id="GLL14737.1"/>
    </source>
</evidence>
<keyword evidence="1" id="KW-0472">Membrane</keyword>
<name>A0A9W6L7Y7_9PSEU</name>
<gene>
    <name evidence="2" type="ORF">GCM10017577_58850</name>
</gene>
<accession>A0A9W6L7Y7</accession>
<dbReference type="EMBL" id="BSFQ01000035">
    <property type="protein sequence ID" value="GLL14737.1"/>
    <property type="molecule type" value="Genomic_DNA"/>
</dbReference>
<organism evidence="2 3">
    <name type="scientific">Pseudonocardia halophobica</name>
    <dbReference type="NCBI Taxonomy" id="29401"/>
    <lineage>
        <taxon>Bacteria</taxon>
        <taxon>Bacillati</taxon>
        <taxon>Actinomycetota</taxon>
        <taxon>Actinomycetes</taxon>
        <taxon>Pseudonocardiales</taxon>
        <taxon>Pseudonocardiaceae</taxon>
        <taxon>Pseudonocardia</taxon>
    </lineage>
</organism>
<dbReference type="AlphaFoldDB" id="A0A9W6L7Y7"/>
<reference evidence="2" key="2">
    <citation type="submission" date="2023-01" db="EMBL/GenBank/DDBJ databases">
        <authorList>
            <person name="Sun Q."/>
            <person name="Evtushenko L."/>
        </authorList>
    </citation>
    <scope>NUCLEOTIDE SEQUENCE</scope>
    <source>
        <strain evidence="2">VKM Ac-1069</strain>
    </source>
</reference>
<evidence type="ECO:0000256" key="1">
    <source>
        <dbReference type="SAM" id="Phobius"/>
    </source>
</evidence>
<sequence length="120" mass="12460">MSVPESRPPRLTDAERQQLEELERRLVGQFPDLDHRFQNTAGAGHAAPAEVRLARAVFAVVALIMVIVAAAVGGAGGALAVLLSIGGTVGILALVGRNLARARAAVEATTQRRADSGTEV</sequence>
<keyword evidence="3" id="KW-1185">Reference proteome</keyword>
<reference evidence="2" key="1">
    <citation type="journal article" date="2014" name="Int. J. Syst. Evol. Microbiol.">
        <title>Complete genome sequence of Corynebacterium casei LMG S-19264T (=DSM 44701T), isolated from a smear-ripened cheese.</title>
        <authorList>
            <consortium name="US DOE Joint Genome Institute (JGI-PGF)"/>
            <person name="Walter F."/>
            <person name="Albersmeier A."/>
            <person name="Kalinowski J."/>
            <person name="Ruckert C."/>
        </authorList>
    </citation>
    <scope>NUCLEOTIDE SEQUENCE</scope>
    <source>
        <strain evidence="2">VKM Ac-1069</strain>
    </source>
</reference>